<evidence type="ECO:0000259" key="2">
    <source>
        <dbReference type="Pfam" id="PF02272"/>
    </source>
</evidence>
<dbReference type="InterPro" id="IPR003156">
    <property type="entry name" value="DHHA1_dom"/>
</dbReference>
<dbReference type="OrthoDB" id="9803668at2"/>
<dbReference type="InterPro" id="IPR038763">
    <property type="entry name" value="DHH_sf"/>
</dbReference>
<sequence length="352" mass="37820">MNESFSLDTSALARQLSPTQVEQAMRLIERAQRIALLAHEHPDGDCLGAILGFAHILRQQGKICVPACADPAPHSFKFLPGVEDLQNSLGDEQFDLVIALDAGELSRYGALYERHKAFLDQATILNIDHHISSIGCGQVNIIEPGAASTTELIVLFQQQTGLPLTKDAAVCLLTGLITDTGSFQYPSTSPRTMMVGAVLLAAGASPEPIVKPIFRTHPLAQMRFTAAAINNIQTSADGRVIWSFATNETLAATGATDDMDTNASGMLRDIEGVEVAAFFKNYGDPTVTRVSLRSNEPYNVAAVCMRLGGGGHPRAAGATIALPIQEAIPLVIAEIEREMRETDQLPHKILNQ</sequence>
<dbReference type="InterPro" id="IPR001667">
    <property type="entry name" value="DDH_dom"/>
</dbReference>
<dbReference type="Gene3D" id="3.90.1640.10">
    <property type="entry name" value="inorganic pyrophosphatase (n-terminal core)"/>
    <property type="match status" value="1"/>
</dbReference>
<dbReference type="RefSeq" id="WP_126597179.1">
    <property type="nucleotide sequence ID" value="NZ_BIFQ01000001.1"/>
</dbReference>
<evidence type="ECO:0000313" key="4">
    <source>
        <dbReference type="Proteomes" id="UP000287224"/>
    </source>
</evidence>
<keyword evidence="4" id="KW-1185">Reference proteome</keyword>
<reference evidence="4" key="1">
    <citation type="submission" date="2018-12" db="EMBL/GenBank/DDBJ databases">
        <title>Tengunoibacter tsumagoiensis gen. nov., sp. nov., Dictyobacter kobayashii sp. nov., D. alpinus sp. nov., and D. joshuensis sp. nov. and description of Dictyobacteraceae fam. nov. within the order Ktedonobacterales isolated from Tengu-no-mugimeshi.</title>
        <authorList>
            <person name="Wang C.M."/>
            <person name="Zheng Y."/>
            <person name="Sakai Y."/>
            <person name="Toyoda A."/>
            <person name="Minakuchi Y."/>
            <person name="Abe K."/>
            <person name="Yokota A."/>
            <person name="Yabe S."/>
        </authorList>
    </citation>
    <scope>NUCLEOTIDE SEQUENCE [LARGE SCALE GENOMIC DNA]</scope>
    <source>
        <strain evidence="4">S-27</strain>
    </source>
</reference>
<dbReference type="Proteomes" id="UP000287224">
    <property type="component" value="Unassembled WGS sequence"/>
</dbReference>
<comment type="caution">
    <text evidence="3">The sequence shown here is derived from an EMBL/GenBank/DDBJ whole genome shotgun (WGS) entry which is preliminary data.</text>
</comment>
<accession>A0A401ZHP3</accession>
<dbReference type="Pfam" id="PF02272">
    <property type="entry name" value="DHHA1"/>
    <property type="match status" value="1"/>
</dbReference>
<dbReference type="PANTHER" id="PTHR47618">
    <property type="entry name" value="BIFUNCTIONAL OLIGORIBONUCLEASE AND PAP PHOSPHATASE NRNA"/>
    <property type="match status" value="1"/>
</dbReference>
<dbReference type="Pfam" id="PF01368">
    <property type="entry name" value="DHH"/>
    <property type="match status" value="1"/>
</dbReference>
<feature type="domain" description="DHHA1" evidence="2">
    <location>
        <begin position="254"/>
        <end position="340"/>
    </location>
</feature>
<dbReference type="PANTHER" id="PTHR47618:SF1">
    <property type="entry name" value="BIFUNCTIONAL OLIGORIBONUCLEASE AND PAP PHOSPHATASE NRNA"/>
    <property type="match status" value="1"/>
</dbReference>
<evidence type="ECO:0000313" key="3">
    <source>
        <dbReference type="EMBL" id="GCE06218.1"/>
    </source>
</evidence>
<dbReference type="SUPFAM" id="SSF64182">
    <property type="entry name" value="DHH phosphoesterases"/>
    <property type="match status" value="1"/>
</dbReference>
<name>A0A401ZHP3_9CHLR</name>
<dbReference type="AlphaFoldDB" id="A0A401ZHP3"/>
<evidence type="ECO:0000259" key="1">
    <source>
        <dbReference type="Pfam" id="PF01368"/>
    </source>
</evidence>
<gene>
    <name evidence="3" type="ORF">KDAU_35470</name>
</gene>
<organism evidence="3 4">
    <name type="scientific">Dictyobacter aurantiacus</name>
    <dbReference type="NCBI Taxonomy" id="1936993"/>
    <lineage>
        <taxon>Bacteria</taxon>
        <taxon>Bacillati</taxon>
        <taxon>Chloroflexota</taxon>
        <taxon>Ktedonobacteria</taxon>
        <taxon>Ktedonobacterales</taxon>
        <taxon>Dictyobacteraceae</taxon>
        <taxon>Dictyobacter</taxon>
    </lineage>
</organism>
<dbReference type="Gene3D" id="3.10.310.30">
    <property type="match status" value="1"/>
</dbReference>
<feature type="domain" description="DDH" evidence="1">
    <location>
        <begin position="33"/>
        <end position="175"/>
    </location>
</feature>
<dbReference type="InterPro" id="IPR051319">
    <property type="entry name" value="Oligoribo/pAp-PDE_c-di-AMP_PDE"/>
</dbReference>
<protein>
    <submittedName>
        <fullName evidence="3">Phosphoesterase</fullName>
    </submittedName>
</protein>
<dbReference type="GO" id="GO:0003676">
    <property type="term" value="F:nucleic acid binding"/>
    <property type="evidence" value="ECO:0007669"/>
    <property type="project" value="InterPro"/>
</dbReference>
<dbReference type="EMBL" id="BIFQ01000001">
    <property type="protein sequence ID" value="GCE06218.1"/>
    <property type="molecule type" value="Genomic_DNA"/>
</dbReference>
<proteinExistence type="predicted"/>